<dbReference type="InterPro" id="IPR041698">
    <property type="entry name" value="Methyltransf_25"/>
</dbReference>
<dbReference type="EMBL" id="CP043028">
    <property type="protein sequence ID" value="QFJ54424.1"/>
    <property type="molecule type" value="Genomic_DNA"/>
</dbReference>
<keyword evidence="1" id="KW-0808">Transferase</keyword>
<organism evidence="3 4">
    <name type="scientific">Pseudobutyrivibrio xylanivorans</name>
    <dbReference type="NCBI Taxonomy" id="185007"/>
    <lineage>
        <taxon>Bacteria</taxon>
        <taxon>Bacillati</taxon>
        <taxon>Bacillota</taxon>
        <taxon>Clostridia</taxon>
        <taxon>Lachnospirales</taxon>
        <taxon>Lachnospiraceae</taxon>
        <taxon>Pseudobutyrivibrio</taxon>
    </lineage>
</organism>
<dbReference type="Gene3D" id="3.40.50.150">
    <property type="entry name" value="Vaccinia Virus protein VP39"/>
    <property type="match status" value="1"/>
</dbReference>
<dbReference type="OrthoDB" id="9811589at2"/>
<dbReference type="Gene3D" id="2.20.25.110">
    <property type="entry name" value="S-adenosyl-L-methionine-dependent methyltransferases"/>
    <property type="match status" value="1"/>
</dbReference>
<evidence type="ECO:0000313" key="3">
    <source>
        <dbReference type="EMBL" id="QFJ54424.1"/>
    </source>
</evidence>
<evidence type="ECO:0000256" key="1">
    <source>
        <dbReference type="ARBA" id="ARBA00022679"/>
    </source>
</evidence>
<keyword evidence="3" id="KW-0489">Methyltransferase</keyword>
<dbReference type="PANTHER" id="PTHR43861">
    <property type="entry name" value="TRANS-ACONITATE 2-METHYLTRANSFERASE-RELATED"/>
    <property type="match status" value="1"/>
</dbReference>
<feature type="domain" description="Methyltransferase" evidence="2">
    <location>
        <begin position="41"/>
        <end position="134"/>
    </location>
</feature>
<evidence type="ECO:0000259" key="2">
    <source>
        <dbReference type="Pfam" id="PF13649"/>
    </source>
</evidence>
<sequence>MEAYTGFATVYDMYMDNVPYDTWTENIKTLFEKYNMPMEIVCDLGCGTGQITRRLKAAGYDMIGIDNSYDMLMEAQTHEDSQGILYLCQDMREFELYGTVGAVVSLCDSINYLCDYDELLTVCKLANNYLDPKGLFIFDVKTEHFYETLGCSTIAENRETGSFIWENDYDVETRDNSYFLTIYDENEEGTFDRYEEEHLQHAFTVDEIKKAISESGLELLEVLDVASMSPVNAPEDFKNSDRLYFIAREVTK</sequence>
<dbReference type="Proteomes" id="UP000327030">
    <property type="component" value="Chromosome 1"/>
</dbReference>
<reference evidence="4" key="1">
    <citation type="submission" date="2019-08" db="EMBL/GenBank/DDBJ databases">
        <title>Complete Genome Sequence of the Polysaccharide-Degrading Rumen Bacterium Pseudobutyrivibrio xylanivorans MA3014.</title>
        <authorList>
            <person name="Palevich N."/>
            <person name="Maclean P.H."/>
            <person name="Kelly W.J."/>
            <person name="Leahy S.C."/>
            <person name="Rakonjac J."/>
            <person name="Attwood G.T."/>
        </authorList>
    </citation>
    <scope>NUCLEOTIDE SEQUENCE [LARGE SCALE GENOMIC DNA]</scope>
    <source>
        <strain evidence="4">MA3014</strain>
    </source>
</reference>
<evidence type="ECO:0000313" key="4">
    <source>
        <dbReference type="Proteomes" id="UP000327030"/>
    </source>
</evidence>
<dbReference type="Pfam" id="PF13649">
    <property type="entry name" value="Methyltransf_25"/>
    <property type="match status" value="1"/>
</dbReference>
<dbReference type="SUPFAM" id="SSF53335">
    <property type="entry name" value="S-adenosyl-L-methionine-dependent methyltransferases"/>
    <property type="match status" value="1"/>
</dbReference>
<protein>
    <submittedName>
        <fullName evidence="3">Class I SAM-dependent methyltransferase</fullName>
    </submittedName>
</protein>
<dbReference type="KEGG" id="pxv:FXF36_05910"/>
<dbReference type="GO" id="GO:0008168">
    <property type="term" value="F:methyltransferase activity"/>
    <property type="evidence" value="ECO:0007669"/>
    <property type="project" value="UniProtKB-KW"/>
</dbReference>
<accession>A0A5P6VT89</accession>
<proteinExistence type="predicted"/>
<dbReference type="InterPro" id="IPR029063">
    <property type="entry name" value="SAM-dependent_MTases_sf"/>
</dbReference>
<gene>
    <name evidence="3" type="ORF">FXF36_05910</name>
</gene>
<dbReference type="CDD" id="cd02440">
    <property type="entry name" value="AdoMet_MTases"/>
    <property type="match status" value="1"/>
</dbReference>
<dbReference type="GO" id="GO:0032259">
    <property type="term" value="P:methylation"/>
    <property type="evidence" value="ECO:0007669"/>
    <property type="project" value="UniProtKB-KW"/>
</dbReference>
<name>A0A5P6VT89_PSEXY</name>
<dbReference type="RefSeq" id="WP_151622916.1">
    <property type="nucleotide sequence ID" value="NZ_CP043028.1"/>
</dbReference>
<dbReference type="AlphaFoldDB" id="A0A5P6VT89"/>